<gene>
    <name evidence="1" type="ORF">H9704_03155</name>
</gene>
<evidence type="ECO:0000313" key="2">
    <source>
        <dbReference type="Proteomes" id="UP000823910"/>
    </source>
</evidence>
<dbReference type="PIRSF" id="PIRSF011570">
    <property type="entry name" value="SpoVAD"/>
    <property type="match status" value="1"/>
</dbReference>
<dbReference type="AlphaFoldDB" id="A0A9D2MYJ4"/>
<dbReference type="InterPro" id="IPR010894">
    <property type="entry name" value="SpoVAD"/>
</dbReference>
<reference evidence="1" key="2">
    <citation type="submission" date="2021-04" db="EMBL/GenBank/DDBJ databases">
        <authorList>
            <person name="Gilroy R."/>
        </authorList>
    </citation>
    <scope>NUCLEOTIDE SEQUENCE</scope>
    <source>
        <strain evidence="1">CHK180-15479</strain>
    </source>
</reference>
<dbReference type="NCBIfam" id="NF006160">
    <property type="entry name" value="PRK08304.1"/>
    <property type="match status" value="1"/>
</dbReference>
<dbReference type="Gene3D" id="3.40.47.40">
    <property type="entry name" value="Stage V sporulation protein AD"/>
    <property type="match status" value="1"/>
</dbReference>
<dbReference type="InterPro" id="IPR038369">
    <property type="entry name" value="SpoVAD_sf"/>
</dbReference>
<accession>A0A9D2MYJ4</accession>
<proteinExistence type="predicted"/>
<comment type="caution">
    <text evidence="1">The sequence shown here is derived from an EMBL/GenBank/DDBJ whole genome shotgun (WGS) entry which is preliminary data.</text>
</comment>
<organism evidence="1 2">
    <name type="scientific">Candidatus Enterocloster excrementipullorum</name>
    <dbReference type="NCBI Taxonomy" id="2838559"/>
    <lineage>
        <taxon>Bacteria</taxon>
        <taxon>Bacillati</taxon>
        <taxon>Bacillota</taxon>
        <taxon>Clostridia</taxon>
        <taxon>Lachnospirales</taxon>
        <taxon>Lachnospiraceae</taxon>
        <taxon>Enterocloster</taxon>
    </lineage>
</organism>
<sequence>MGHMRGKASLAFERPPVIISSGSVAGTKEGRGPLGAFFDQVEEDDMAGEASWELAESAMQKQAAGIALKKAGLSHGDIRYAFAGDLLGQLIATSFGNLELEIPLFGLYGACSTMGEAMSLGAMTVAAGFADRILSMASSHFATAEKQFRFPLAYGNQRPMSATWTVTGCGAVIIEKEPPAGGEGASGISRPIARITGITAGRLVDVGARDSMNMGAAMAPAAFHTIEQNLEDFQVSENWYDKIITGDLGEVGRRILLDLMKERGRDLSSIHMDCGMEIYDKEKQDTHAGGSGCGCSAVTLCAYILPRIQDGTWKRVLFVPTGALLSTVSFNEGQTIPSIAHGVVLEHIPGSQAQKK</sequence>
<dbReference type="EMBL" id="DWWT01000012">
    <property type="protein sequence ID" value="HJC05142.1"/>
    <property type="molecule type" value="Genomic_DNA"/>
</dbReference>
<protein>
    <submittedName>
        <fullName evidence="1">Stage V sporulation protein AD</fullName>
    </submittedName>
</protein>
<reference evidence="1" key="1">
    <citation type="journal article" date="2021" name="PeerJ">
        <title>Extensive microbial diversity within the chicken gut microbiome revealed by metagenomics and culture.</title>
        <authorList>
            <person name="Gilroy R."/>
            <person name="Ravi A."/>
            <person name="Getino M."/>
            <person name="Pursley I."/>
            <person name="Horton D.L."/>
            <person name="Alikhan N.F."/>
            <person name="Baker D."/>
            <person name="Gharbi K."/>
            <person name="Hall N."/>
            <person name="Watson M."/>
            <person name="Adriaenssens E.M."/>
            <person name="Foster-Nyarko E."/>
            <person name="Jarju S."/>
            <person name="Secka A."/>
            <person name="Antonio M."/>
            <person name="Oren A."/>
            <person name="Chaudhuri R.R."/>
            <person name="La Ragione R."/>
            <person name="Hildebrand F."/>
            <person name="Pallen M.J."/>
        </authorList>
    </citation>
    <scope>NUCLEOTIDE SEQUENCE</scope>
    <source>
        <strain evidence="1">CHK180-15479</strain>
    </source>
</reference>
<dbReference type="GO" id="GO:0016746">
    <property type="term" value="F:acyltransferase activity"/>
    <property type="evidence" value="ECO:0007669"/>
    <property type="project" value="InterPro"/>
</dbReference>
<evidence type="ECO:0000313" key="1">
    <source>
        <dbReference type="EMBL" id="HJC05142.1"/>
    </source>
</evidence>
<dbReference type="Pfam" id="PF07451">
    <property type="entry name" value="SpoVAD"/>
    <property type="match status" value="1"/>
</dbReference>
<name>A0A9D2MYJ4_9FIRM</name>
<dbReference type="Proteomes" id="UP000823910">
    <property type="component" value="Unassembled WGS sequence"/>
</dbReference>
<dbReference type="SUPFAM" id="SSF53901">
    <property type="entry name" value="Thiolase-like"/>
    <property type="match status" value="1"/>
</dbReference>
<dbReference type="InterPro" id="IPR016039">
    <property type="entry name" value="Thiolase-like"/>
</dbReference>